<evidence type="ECO:0000256" key="7">
    <source>
        <dbReference type="ARBA" id="ARBA00022902"/>
    </source>
</evidence>
<dbReference type="InterPro" id="IPR003599">
    <property type="entry name" value="Ig_sub"/>
</dbReference>
<evidence type="ECO:0000256" key="16">
    <source>
        <dbReference type="SAM" id="Phobius"/>
    </source>
</evidence>
<dbReference type="FunFam" id="2.60.40.10:FF:000120">
    <property type="entry name" value="Down syndrome cell adhesion molecule like 1"/>
    <property type="match status" value="1"/>
</dbReference>
<dbReference type="Pfam" id="PF25059">
    <property type="entry name" value="FN3_DSCAM-DSCAML_C"/>
    <property type="match status" value="1"/>
</dbReference>
<feature type="domain" description="Fibronectin type-III" evidence="18">
    <location>
        <begin position="1447"/>
        <end position="1542"/>
    </location>
</feature>
<dbReference type="OrthoDB" id="10001713at2759"/>
<dbReference type="InterPro" id="IPR036179">
    <property type="entry name" value="Ig-like_dom_sf"/>
</dbReference>
<dbReference type="GeneID" id="111250507"/>
<dbReference type="InterPro" id="IPR056754">
    <property type="entry name" value="DSCAM/DSCAML_C"/>
</dbReference>
<dbReference type="RefSeq" id="XP_022661610.1">
    <property type="nucleotide sequence ID" value="XM_022805875.1"/>
</dbReference>
<dbReference type="SMART" id="SM00408">
    <property type="entry name" value="IGc2"/>
    <property type="match status" value="8"/>
</dbReference>
<feature type="transmembrane region" description="Helical" evidence="16">
    <location>
        <begin position="1659"/>
        <end position="1685"/>
    </location>
</feature>
<dbReference type="GO" id="GO:0005886">
    <property type="term" value="C:plasma membrane"/>
    <property type="evidence" value="ECO:0007669"/>
    <property type="project" value="UniProtKB-SubCell"/>
</dbReference>
<feature type="domain" description="Fibronectin type-III" evidence="18">
    <location>
        <begin position="1251"/>
        <end position="1348"/>
    </location>
</feature>
<keyword evidence="3 16" id="KW-0812">Transmembrane</keyword>
<keyword evidence="11" id="KW-1015">Disulfide bond</keyword>
<keyword evidence="7" id="KW-0524">Neurogenesis</keyword>
<dbReference type="PANTHER" id="PTHR44170">
    <property type="entry name" value="PROTEIN SIDEKICK"/>
    <property type="match status" value="1"/>
</dbReference>
<dbReference type="KEGG" id="vde:111250507"/>
<dbReference type="PROSITE" id="PS50853">
    <property type="entry name" value="FN3"/>
    <property type="match status" value="6"/>
</dbReference>
<evidence type="ECO:0000256" key="4">
    <source>
        <dbReference type="ARBA" id="ARBA00022729"/>
    </source>
</evidence>
<evidence type="ECO:0000256" key="6">
    <source>
        <dbReference type="ARBA" id="ARBA00022889"/>
    </source>
</evidence>
<evidence type="ECO:0000256" key="13">
    <source>
        <dbReference type="ARBA" id="ARBA00023319"/>
    </source>
</evidence>
<dbReference type="GO" id="GO:0030154">
    <property type="term" value="P:cell differentiation"/>
    <property type="evidence" value="ECO:0007669"/>
    <property type="project" value="UniProtKB-ARBA"/>
</dbReference>
<accession>A0A7M7K4R5</accession>
<dbReference type="CDD" id="cd00096">
    <property type="entry name" value="Ig"/>
    <property type="match status" value="1"/>
</dbReference>
<proteinExistence type="predicted"/>
<dbReference type="FunFam" id="2.60.40.10:FF:000017">
    <property type="entry name" value="Down syndrome cell adhesion molecule b"/>
    <property type="match status" value="2"/>
</dbReference>
<reference evidence="19" key="1">
    <citation type="submission" date="2021-01" db="UniProtKB">
        <authorList>
            <consortium name="EnsemblMetazoa"/>
        </authorList>
    </citation>
    <scope>IDENTIFICATION</scope>
</reference>
<comment type="subcellular location">
    <subcellularLocation>
        <location evidence="1">Cell membrane</location>
        <topology evidence="1">Single-pass type I membrane protein</topology>
    </subcellularLocation>
    <subcellularLocation>
        <location evidence="14">Synapse</location>
    </subcellularLocation>
</comment>
<dbReference type="SUPFAM" id="SSF48726">
    <property type="entry name" value="Immunoglobulin"/>
    <property type="match status" value="9"/>
</dbReference>
<feature type="domain" description="Ig-like" evidence="17">
    <location>
        <begin position="60"/>
        <end position="164"/>
    </location>
</feature>
<protein>
    <recommendedName>
        <fullName evidence="21">Down syndrome cell adhesion molecule-like protein Dscam2</fullName>
    </recommendedName>
</protein>
<evidence type="ECO:0000256" key="5">
    <source>
        <dbReference type="ARBA" id="ARBA00022737"/>
    </source>
</evidence>
<evidence type="ECO:0000256" key="1">
    <source>
        <dbReference type="ARBA" id="ARBA00004251"/>
    </source>
</evidence>
<dbReference type="FunFam" id="2.60.40.10:FF:000028">
    <property type="entry name" value="Neuronal cell adhesion molecule"/>
    <property type="match status" value="1"/>
</dbReference>
<keyword evidence="4" id="KW-0732">Signal</keyword>
<dbReference type="Proteomes" id="UP000594260">
    <property type="component" value="Unplaced"/>
</dbReference>
<feature type="domain" description="Ig-like" evidence="17">
    <location>
        <begin position="841"/>
        <end position="937"/>
    </location>
</feature>
<feature type="domain" description="Ig-like" evidence="17">
    <location>
        <begin position="1343"/>
        <end position="1435"/>
    </location>
</feature>
<dbReference type="InterPro" id="IPR036116">
    <property type="entry name" value="FN3_sf"/>
</dbReference>
<dbReference type="PANTHER" id="PTHR44170:SF53">
    <property type="entry name" value="DS CELL ADHESION MOLECULE LIKE 1"/>
    <property type="match status" value="1"/>
</dbReference>
<feature type="domain" description="Ig-like" evidence="17">
    <location>
        <begin position="365"/>
        <end position="452"/>
    </location>
</feature>
<evidence type="ECO:0000256" key="2">
    <source>
        <dbReference type="ARBA" id="ARBA00022475"/>
    </source>
</evidence>
<keyword evidence="12" id="KW-0325">Glycoprotein</keyword>
<dbReference type="InterPro" id="IPR007110">
    <property type="entry name" value="Ig-like_dom"/>
</dbReference>
<keyword evidence="10 16" id="KW-0472">Membrane</keyword>
<evidence type="ECO:0000313" key="19">
    <source>
        <dbReference type="EnsemblMetazoa" id="XP_022661610"/>
    </source>
</evidence>
<dbReference type="GO" id="GO:0098609">
    <property type="term" value="P:cell-cell adhesion"/>
    <property type="evidence" value="ECO:0007669"/>
    <property type="project" value="TreeGrafter"/>
</dbReference>
<dbReference type="GO" id="GO:0007399">
    <property type="term" value="P:nervous system development"/>
    <property type="evidence" value="ECO:0007669"/>
    <property type="project" value="UniProtKB-KW"/>
</dbReference>
<dbReference type="FunFam" id="2.60.40.10:FF:000333">
    <property type="entry name" value="Down syndrome cell adhesion molecule"/>
    <property type="match status" value="1"/>
</dbReference>
<dbReference type="InterPro" id="IPR013098">
    <property type="entry name" value="Ig_I-set"/>
</dbReference>
<evidence type="ECO:0000256" key="3">
    <source>
        <dbReference type="ARBA" id="ARBA00022692"/>
    </source>
</evidence>
<evidence type="ECO:0000256" key="14">
    <source>
        <dbReference type="ARBA" id="ARBA00034103"/>
    </source>
</evidence>
<feature type="compositionally biased region" description="Polar residues" evidence="15">
    <location>
        <begin position="1813"/>
        <end position="1832"/>
    </location>
</feature>
<feature type="domain" description="Fibronectin type-III" evidence="18">
    <location>
        <begin position="939"/>
        <end position="1041"/>
    </location>
</feature>
<dbReference type="CDD" id="cd00063">
    <property type="entry name" value="FN3"/>
    <property type="match status" value="6"/>
</dbReference>
<evidence type="ECO:0000256" key="11">
    <source>
        <dbReference type="ARBA" id="ARBA00023157"/>
    </source>
</evidence>
<dbReference type="OMA" id="NFRWERN"/>
<keyword evidence="20" id="KW-1185">Reference proteome</keyword>
<feature type="domain" description="Fibronectin type-III" evidence="18">
    <location>
        <begin position="1046"/>
        <end position="1148"/>
    </location>
</feature>
<dbReference type="InterPro" id="IPR003961">
    <property type="entry name" value="FN3_dom"/>
</dbReference>
<feature type="compositionally biased region" description="Low complexity" evidence="15">
    <location>
        <begin position="1842"/>
        <end position="1852"/>
    </location>
</feature>
<organism evidence="19 20">
    <name type="scientific">Varroa destructor</name>
    <name type="common">Honeybee mite</name>
    <dbReference type="NCBI Taxonomy" id="109461"/>
    <lineage>
        <taxon>Eukaryota</taxon>
        <taxon>Metazoa</taxon>
        <taxon>Ecdysozoa</taxon>
        <taxon>Arthropoda</taxon>
        <taxon>Chelicerata</taxon>
        <taxon>Arachnida</taxon>
        <taxon>Acari</taxon>
        <taxon>Parasitiformes</taxon>
        <taxon>Mesostigmata</taxon>
        <taxon>Gamasina</taxon>
        <taxon>Dermanyssoidea</taxon>
        <taxon>Varroidae</taxon>
        <taxon>Varroa</taxon>
    </lineage>
</organism>
<feature type="domain" description="Fibronectin type-III" evidence="18">
    <location>
        <begin position="1546"/>
        <end position="1643"/>
    </location>
</feature>
<dbReference type="GO" id="GO:0045202">
    <property type="term" value="C:synapse"/>
    <property type="evidence" value="ECO:0007669"/>
    <property type="project" value="UniProtKB-SubCell"/>
</dbReference>
<evidence type="ECO:0000256" key="8">
    <source>
        <dbReference type="ARBA" id="ARBA00022989"/>
    </source>
</evidence>
<evidence type="ECO:0000259" key="17">
    <source>
        <dbReference type="PROSITE" id="PS50835"/>
    </source>
</evidence>
<feature type="domain" description="Ig-like" evidence="17">
    <location>
        <begin position="743"/>
        <end position="837"/>
    </location>
</feature>
<feature type="domain" description="Ig-like" evidence="17">
    <location>
        <begin position="273"/>
        <end position="357"/>
    </location>
</feature>
<keyword evidence="9" id="KW-0770">Synapse</keyword>
<feature type="compositionally biased region" description="Low complexity" evidence="15">
    <location>
        <begin position="1965"/>
        <end position="1980"/>
    </location>
</feature>
<feature type="domain" description="Ig-like" evidence="17">
    <location>
        <begin position="648"/>
        <end position="738"/>
    </location>
</feature>
<dbReference type="EnsemblMetazoa" id="XM_022805875">
    <property type="protein sequence ID" value="XP_022661610"/>
    <property type="gene ID" value="LOC111250507"/>
</dbReference>
<evidence type="ECO:0008006" key="21">
    <source>
        <dbReference type="Google" id="ProtNLM"/>
    </source>
</evidence>
<keyword evidence="8 16" id="KW-1133">Transmembrane helix</keyword>
<dbReference type="SMART" id="SM00409">
    <property type="entry name" value="IG"/>
    <property type="match status" value="10"/>
</dbReference>
<dbReference type="Pfam" id="PF13927">
    <property type="entry name" value="Ig_3"/>
    <property type="match status" value="3"/>
</dbReference>
<dbReference type="GO" id="GO:0009653">
    <property type="term" value="P:anatomical structure morphogenesis"/>
    <property type="evidence" value="ECO:0007669"/>
    <property type="project" value="UniProtKB-ARBA"/>
</dbReference>
<evidence type="ECO:0000259" key="18">
    <source>
        <dbReference type="PROSITE" id="PS50853"/>
    </source>
</evidence>
<keyword evidence="13" id="KW-0393">Immunoglobulin domain</keyword>
<feature type="domain" description="Fibronectin type-III" evidence="18">
    <location>
        <begin position="1153"/>
        <end position="1247"/>
    </location>
</feature>
<dbReference type="Gene3D" id="2.60.40.10">
    <property type="entry name" value="Immunoglobulins"/>
    <property type="match status" value="16"/>
</dbReference>
<feature type="domain" description="Ig-like" evidence="17">
    <location>
        <begin position="458"/>
        <end position="554"/>
    </location>
</feature>
<dbReference type="Pfam" id="PF00041">
    <property type="entry name" value="fn3"/>
    <property type="match status" value="5"/>
</dbReference>
<keyword evidence="6" id="KW-0130">Cell adhesion</keyword>
<evidence type="ECO:0000256" key="10">
    <source>
        <dbReference type="ARBA" id="ARBA00023136"/>
    </source>
</evidence>
<evidence type="ECO:0000256" key="15">
    <source>
        <dbReference type="SAM" id="MobiDB-lite"/>
    </source>
</evidence>
<dbReference type="Pfam" id="PF07679">
    <property type="entry name" value="I-set"/>
    <property type="match status" value="5"/>
</dbReference>
<keyword evidence="2" id="KW-1003">Cell membrane</keyword>
<dbReference type="CDD" id="cd20958">
    <property type="entry name" value="IgI_5_Dscam"/>
    <property type="match status" value="1"/>
</dbReference>
<dbReference type="SUPFAM" id="SSF49265">
    <property type="entry name" value="Fibronectin type III"/>
    <property type="match status" value="3"/>
</dbReference>
<keyword evidence="5" id="KW-0677">Repeat</keyword>
<dbReference type="InParanoid" id="A0A7M7K4R5"/>
<feature type="region of interest" description="Disordered" evidence="15">
    <location>
        <begin position="1943"/>
        <end position="1984"/>
    </location>
</feature>
<evidence type="ECO:0000313" key="20">
    <source>
        <dbReference type="Proteomes" id="UP000594260"/>
    </source>
</evidence>
<name>A0A7M7K4R5_VARDE</name>
<dbReference type="InterPro" id="IPR003598">
    <property type="entry name" value="Ig_sub2"/>
</dbReference>
<feature type="domain" description="Ig-like" evidence="17">
    <location>
        <begin position="557"/>
        <end position="643"/>
    </location>
</feature>
<evidence type="ECO:0000256" key="9">
    <source>
        <dbReference type="ARBA" id="ARBA00023018"/>
    </source>
</evidence>
<dbReference type="InterPro" id="IPR013783">
    <property type="entry name" value="Ig-like_fold"/>
</dbReference>
<dbReference type="PROSITE" id="PS50835">
    <property type="entry name" value="IG_LIKE"/>
    <property type="match status" value="9"/>
</dbReference>
<evidence type="ECO:0000256" key="12">
    <source>
        <dbReference type="ARBA" id="ARBA00023180"/>
    </source>
</evidence>
<sequence length="1997" mass="219477">MMMNMGINMEPSVSSDRSWMLSSISRSSLGYHTVFILLLHLYLCTDPAAGGGPSSDMLGPQLVSDFPTTSVKFSNATGYVLDCETRGQPPPKTRWYQLTSSGFEQEVSSVERLRTIAPNGSLVFPPFQAIQFRPDVHNVAYRCRVSNVFGLVASPVVHVTAIVEQYFEVQVYDEFTIAGNTAVLRCHVPSFVRDYIIITGWQARPPIAPKVEPIENDGRYSIFATGELHVRNVQMSDGLTNFRCVAKHTLTGETKLSSYGRLIVTDLKINVAPKMTDFKGSVVAKVGEDAELPCAAQAYPSPKYVWYKAVGESLTTLPSHRYLLKGGSLLLQKVRSGDSGRYVCIVSNQVGEERTFTSLHVAAELRVSLVPHLLTVHIGKSAVLNCSVNENHVDNIQWLKDGQPILGDERFEFLSNGRILHINSIQRYDGGMFQCLVADSQGASAQGTAQLTLGDSAPVIVESFKSLTLTPNEAAALKCSATGSPAPEISWFLDDAQVVPDRGGYFVNGFGVPGDSRQVISWMNISRAKVDDGGEWRCEAANSAGAVSFAGRINVKGRLAIRPMANRSVVAGRDVVLHCRVIGYPLESIVWNKGGRPLPLHHRQKVFPNGTLIVFSLTTDDAGQYSCVARGPDNNATANLSITVKVPPLIERFAFDENLYEGMRTRVYCNIARGDQPLTIRWLKNNLPLQSGAQLQVRSLDAFSVALVIDALNPAHNGNYTCMASNDAAVVNYTAILMVHVPPHWVREPKDSSAVEGYSIHVDCMATGHPLPRIIWQRGGTERQSSEYKQILSGPDYQIFENGTLRIAMVRYQDRGPYLCQAANGVGSGLSTVVQLNVQVPARIEHAVHNNTVKLGSKMALNCPVRGDHPIRVRWSKNGQPIGKESKTFGVHEKNSALGLISSLVIHKVAREDSGTYTCAVSNKFGNDEMQVRLYVQEPPEPVEGFNITSVSSRSVNVVWREPYNGNSPITYYLIQYKNRTESAWDSEQTINVTVPASEQTSWTVRGLGPDILYYFRIQAANEVGIGPPSTNLLKMRTEEEVPAGPPTNVYVQAADSTSLRVSWNPPVNELRNGRIKGYYVGYKLYNSSELHLYKTVEAKAMKNSGQLGECMLHNLRKFTKYSILVQAYNSIGAGPRSDEMVVSTAEDVPQIAPTGVYCHVLSTSSMKVSWNSLDVSKLDGILRGYQVIYQLVDTLKIGQRETDDVSTSLQVEGLEVYSNYSIRVAGISGGGVGQRTTPIFCRTHESVPEEPEDIKALVLASDAIIVSWRPPRKPNGLVQTYTVYEKLKDSFNKENSRRVSVPSGQLYHEVRNLRSGQRYEFWVTASTSVGEGPPSKRAFQTPDIKAPARVASFSRGISVVQKQDIELDCRVAGLPFPQRTWKINDRVISSGSPRIKMLASGAIRIENVKDSDAAKYTCHVANSYGKDHVEYALTIASDPSTVLPPKPQDVEVIRTSFNSVTLSWLRKNTSSPITSYELYYSREAGSWLKVKVPTGEGTSVRMSHELMGLYCGTQYQLYLIAHNPSGHSEASETVSTKTLGEVPRAPRKEHFIVSNSTSLTLRPSSWDDNGCPISHLTIEYRPRPTGGSHSQWIVVSRNLSPDEGPMTLHDLRPEMWYSVRVTATNDAGSTDAEFTVRTVPNSHVTPELMVHDQSYEDLALVVPLVVIVLVIVAGVLTSAALLFCCKNKATALAFFKPQDMSVMQRENLTISPAETALMEAKANQEVTRQLCLGLGSPNRRIAPSAAQHTGSMDDLSSFGVYDDLQKPGAVPSKQVSQQTLSVLAHPHLTTKPLMATATLNRHRRRPPPFSKAASNDNILCEKSNTAQSNHYDNPRSKNWENGASSNSSGVTSGAGGGLAAVAANGPTSRPFLLADSRTHDCKPIAMEIFDYETPMGTIKERQRLGHQTLASTSWREADRFEPRVRMDDHFYLDNEDCTTKFDGDSSYEGADPNGGGHNSRDDASATSDDATSRGDTSSAYNFSYRVALPPPERKFL</sequence>
<feature type="region of interest" description="Disordered" evidence="15">
    <location>
        <begin position="1798"/>
        <end position="1855"/>
    </location>
</feature>
<dbReference type="FunFam" id="2.60.40.10:FF:000104">
    <property type="entry name" value="Down syndrome cell adhesion molecule b"/>
    <property type="match status" value="1"/>
</dbReference>
<dbReference type="SMART" id="SM00060">
    <property type="entry name" value="FN3"/>
    <property type="match status" value="6"/>
</dbReference>